<dbReference type="InterPro" id="IPR007788">
    <property type="entry name" value="QCT"/>
</dbReference>
<dbReference type="Proteomes" id="UP000023152">
    <property type="component" value="Unassembled WGS sequence"/>
</dbReference>
<dbReference type="PANTHER" id="PTHR31270:SF1">
    <property type="entry name" value="GLUTAMINYL-PEPTIDE CYCLOTRANSFERASE"/>
    <property type="match status" value="1"/>
</dbReference>
<comment type="caution">
    <text evidence="1">The sequence shown here is derived from an EMBL/GenBank/DDBJ whole genome shotgun (WGS) entry which is preliminary data.</text>
</comment>
<keyword evidence="2" id="KW-1185">Reference proteome</keyword>
<dbReference type="OrthoDB" id="409395at2759"/>
<dbReference type="InterPro" id="IPR015943">
    <property type="entry name" value="WD40/YVTN_repeat-like_dom_sf"/>
</dbReference>
<name>X6MQ85_RETFI</name>
<gene>
    <name evidence="1" type="ORF">RFI_21769</name>
</gene>
<dbReference type="Pfam" id="PF05096">
    <property type="entry name" value="Glu_cyclase_2"/>
    <property type="match status" value="1"/>
</dbReference>
<dbReference type="PANTHER" id="PTHR31270">
    <property type="entry name" value="GLUTAMINYL-PEPTIDE CYCLOTRANSFERASE"/>
    <property type="match status" value="1"/>
</dbReference>
<protein>
    <recommendedName>
        <fullName evidence="3">Glutamine cyclotransferase</fullName>
    </recommendedName>
</protein>
<sequence>MDAINLKKRIYAKAQPQKISCVSSQEAENTNNDISSKGQWCDCVYWNHTPFAVVLFGTGQAQQHESSKHGCMCGSKHTGLQLYQEDAANTQTLIESVGLYGQSKLSIYKYKDEIAEDEELELIRSVDLPKKVFGEGATIYNGQWLYVLTWRERRVFVYDIHTLNLKKELKLPKQMREGWGLFYDDLYFHKFLATDGSDNVFFIDPSNFSVTHKITVQMKIQQFKHGSQQKEIVQQSVTNLNELEVIHGWIVANIWHKKFIAIISPFNGYVYAILNCTHLYPRVQNSPEAVLNGIAYNSRSKRLILSGKFWPYFYEVETPGILLGHLNTLQ</sequence>
<dbReference type="EMBL" id="ASPP01018971">
    <property type="protein sequence ID" value="ETO15597.1"/>
    <property type="molecule type" value="Genomic_DNA"/>
</dbReference>
<evidence type="ECO:0000313" key="2">
    <source>
        <dbReference type="Proteomes" id="UP000023152"/>
    </source>
</evidence>
<dbReference type="AlphaFoldDB" id="X6MQ85"/>
<dbReference type="GO" id="GO:0016603">
    <property type="term" value="F:glutaminyl-peptide cyclotransferase activity"/>
    <property type="evidence" value="ECO:0007669"/>
    <property type="project" value="InterPro"/>
</dbReference>
<organism evidence="1 2">
    <name type="scientific">Reticulomyxa filosa</name>
    <dbReference type="NCBI Taxonomy" id="46433"/>
    <lineage>
        <taxon>Eukaryota</taxon>
        <taxon>Sar</taxon>
        <taxon>Rhizaria</taxon>
        <taxon>Retaria</taxon>
        <taxon>Foraminifera</taxon>
        <taxon>Monothalamids</taxon>
        <taxon>Reticulomyxidae</taxon>
        <taxon>Reticulomyxa</taxon>
    </lineage>
</organism>
<accession>X6MQ85</accession>
<dbReference type="InterPro" id="IPR011044">
    <property type="entry name" value="Quino_amine_DH_bsu"/>
</dbReference>
<evidence type="ECO:0008006" key="3">
    <source>
        <dbReference type="Google" id="ProtNLM"/>
    </source>
</evidence>
<proteinExistence type="predicted"/>
<dbReference type="Gene3D" id="2.130.10.10">
    <property type="entry name" value="YVTN repeat-like/Quinoprotein amine dehydrogenase"/>
    <property type="match status" value="1"/>
</dbReference>
<evidence type="ECO:0000313" key="1">
    <source>
        <dbReference type="EMBL" id="ETO15597.1"/>
    </source>
</evidence>
<dbReference type="SUPFAM" id="SSF50969">
    <property type="entry name" value="YVTN repeat-like/Quinoprotein amine dehydrogenase"/>
    <property type="match status" value="1"/>
</dbReference>
<reference evidence="1 2" key="1">
    <citation type="journal article" date="2013" name="Curr. Biol.">
        <title>The Genome of the Foraminiferan Reticulomyxa filosa.</title>
        <authorList>
            <person name="Glockner G."/>
            <person name="Hulsmann N."/>
            <person name="Schleicher M."/>
            <person name="Noegel A.A."/>
            <person name="Eichinger L."/>
            <person name="Gallinger C."/>
            <person name="Pawlowski J."/>
            <person name="Sierra R."/>
            <person name="Euteneuer U."/>
            <person name="Pillet L."/>
            <person name="Moustafa A."/>
            <person name="Platzer M."/>
            <person name="Groth M."/>
            <person name="Szafranski K."/>
            <person name="Schliwa M."/>
        </authorList>
    </citation>
    <scope>NUCLEOTIDE SEQUENCE [LARGE SCALE GENOMIC DNA]</scope>
</reference>
<dbReference type="OMA" id="NDKLFQV"/>